<evidence type="ECO:0000313" key="1">
    <source>
        <dbReference type="EMBL" id="KAJ2795636.1"/>
    </source>
</evidence>
<gene>
    <name evidence="1" type="ORF">H4S07_006430</name>
</gene>
<organism evidence="1 2">
    <name type="scientific">Coemansia furcata</name>
    <dbReference type="NCBI Taxonomy" id="417177"/>
    <lineage>
        <taxon>Eukaryota</taxon>
        <taxon>Fungi</taxon>
        <taxon>Fungi incertae sedis</taxon>
        <taxon>Zoopagomycota</taxon>
        <taxon>Kickxellomycotina</taxon>
        <taxon>Kickxellomycetes</taxon>
        <taxon>Kickxellales</taxon>
        <taxon>Kickxellaceae</taxon>
        <taxon>Coemansia</taxon>
    </lineage>
</organism>
<dbReference type="EMBL" id="JANBUP010003812">
    <property type="protein sequence ID" value="KAJ2795636.1"/>
    <property type="molecule type" value="Genomic_DNA"/>
</dbReference>
<name>A0ACC1KV30_9FUNG</name>
<comment type="caution">
    <text evidence="1">The sequence shown here is derived from an EMBL/GenBank/DDBJ whole genome shotgun (WGS) entry which is preliminary data.</text>
</comment>
<reference evidence="1" key="1">
    <citation type="submission" date="2022-07" db="EMBL/GenBank/DDBJ databases">
        <title>Phylogenomic reconstructions and comparative analyses of Kickxellomycotina fungi.</title>
        <authorList>
            <person name="Reynolds N.K."/>
            <person name="Stajich J.E."/>
            <person name="Barry K."/>
            <person name="Grigoriev I.V."/>
            <person name="Crous P."/>
            <person name="Smith M.E."/>
        </authorList>
    </citation>
    <scope>NUCLEOTIDE SEQUENCE</scope>
    <source>
        <strain evidence="1">CBS 102833</strain>
    </source>
</reference>
<protein>
    <submittedName>
        <fullName evidence="1">Uncharacterized protein</fullName>
    </submittedName>
</protein>
<proteinExistence type="predicted"/>
<sequence length="264" mass="29002">SVCTAFGNIGHEIKVTIRSCGFGINTWVQSLRIPVLRIPEENVLTALALSEALRAQADWLGAVELQILGDSAAVPDEFKLCVRSIIRPLQKGQTLVDVGLRLIENMRCKSTVNRFGDSPNCSNVICQSQIKPRDEFWHALALQHEHCFNLVLDIPGAIRGVQYDMDTAHILISHELVLTATVLDSKQVAHYLRLAVPIQIVPKIALETSFAELPTYSNSSSDRLLLDSSCAAVWAEMEGDGQHSALLPPPSYQTTVHSRSSLVV</sequence>
<keyword evidence="2" id="KW-1185">Reference proteome</keyword>
<accession>A0ACC1KV30</accession>
<evidence type="ECO:0000313" key="2">
    <source>
        <dbReference type="Proteomes" id="UP001140096"/>
    </source>
</evidence>
<feature type="non-terminal residue" evidence="1">
    <location>
        <position position="1"/>
    </location>
</feature>
<dbReference type="Proteomes" id="UP001140096">
    <property type="component" value="Unassembled WGS sequence"/>
</dbReference>